<protein>
    <recommendedName>
        <fullName evidence="2">Solute-binding protein family 5 domain-containing protein</fullName>
    </recommendedName>
</protein>
<dbReference type="InterPro" id="IPR039424">
    <property type="entry name" value="SBP_5"/>
</dbReference>
<dbReference type="PROSITE" id="PS51318">
    <property type="entry name" value="TAT"/>
    <property type="match status" value="1"/>
</dbReference>
<keyword evidence="1" id="KW-0812">Transmembrane</keyword>
<dbReference type="RefSeq" id="WP_040264350.1">
    <property type="nucleotide sequence ID" value="NZ_CP050855.1"/>
</dbReference>
<dbReference type="PANTHER" id="PTHR30290:SF65">
    <property type="entry name" value="MONOACYL PHOSPHATIDYLINOSITOL TETRAMANNOSIDE-BINDING PROTEIN LPQW-RELATED"/>
    <property type="match status" value="1"/>
</dbReference>
<evidence type="ECO:0000313" key="3">
    <source>
        <dbReference type="EMBL" id="QLH61875.1"/>
    </source>
</evidence>
<reference evidence="3 4" key="1">
    <citation type="journal article" date="2014" name="Genome Announc.">
        <title>Whole-Genome Sequence of Serratia symbiotica Strain CWBI-2.3T, a Free-Living Symbiont of the Black Bean Aphid Aphis fabae.</title>
        <authorList>
            <person name="Foray V."/>
            <person name="Grigorescu A.S."/>
            <person name="Sabri A."/>
            <person name="Haubruge E."/>
            <person name="Lognay G."/>
            <person name="Francis F."/>
            <person name="Fauconnier M.L."/>
            <person name="Hance T."/>
            <person name="Thonart P."/>
        </authorList>
    </citation>
    <scope>NUCLEOTIDE SEQUENCE [LARGE SCALE GENOMIC DNA]</scope>
    <source>
        <strain evidence="3">CWBI-2.3</strain>
    </source>
</reference>
<dbReference type="InterPro" id="IPR000914">
    <property type="entry name" value="SBP_5_dom"/>
</dbReference>
<dbReference type="Pfam" id="PF00496">
    <property type="entry name" value="SBP_bac_5"/>
    <property type="match status" value="1"/>
</dbReference>
<gene>
    <name evidence="3" type="ORF">SYMBAF_01520</name>
</gene>
<dbReference type="InterPro" id="IPR006311">
    <property type="entry name" value="TAT_signal"/>
</dbReference>
<sequence>MDTNEGLTRRTLIKTMVIGAGISLSNGFLPLAWADEPKPNRGGVLRAAFASSSSDSTNVLRSTNSNIGYIRARLVWDSLAEVDNQRIVWRLMESADPNRDATRWTVKLRQGVTFSDGRKLTSKDVMFSLRTWLSQPSSQNGWLKPLDLAASRLEDDHTLTLQLHKPVGSFDLLLAQSIFIFPENTQDFAAAIGSGSYTLKSWSQDKSVLQARSDYWDAANGGPWLDEIQLYSMSDTAARLNGLKAGQFDYVGGMASLTARAEQANPAVKLRHSPKSEMSNLAFSMNLSKAPFNQPEVVEALKYAIDREMMVRVVTMGLGEVANDALCAGQPWFNTDLPVRHYDPERARSLLQKAGVKSVAATIRTSDYEYGTAESATLLLRQAKGAGFDLRLDRVPAADYYSDFNLLLNTPLQTNLYHPMPLPVALPFYYGSAAPWSFTGPATPQLDGLINAMQAARADALRQGVADVQHYLWQQGGDAVFARIPSIAASAPGVFGVKAVGFFDYPLLRDAWLRPA</sequence>
<keyword evidence="1" id="KW-1133">Transmembrane helix</keyword>
<dbReference type="GeneID" id="93735204"/>
<organism evidence="3 4">
    <name type="scientific">Serratia symbiotica</name>
    <dbReference type="NCBI Taxonomy" id="138074"/>
    <lineage>
        <taxon>Bacteria</taxon>
        <taxon>Pseudomonadati</taxon>
        <taxon>Pseudomonadota</taxon>
        <taxon>Gammaproteobacteria</taxon>
        <taxon>Enterobacterales</taxon>
        <taxon>Yersiniaceae</taxon>
        <taxon>Serratia</taxon>
    </lineage>
</organism>
<dbReference type="Gene3D" id="3.40.190.10">
    <property type="entry name" value="Periplasmic binding protein-like II"/>
    <property type="match status" value="1"/>
</dbReference>
<dbReference type="EMBL" id="CP050855">
    <property type="protein sequence ID" value="QLH61875.1"/>
    <property type="molecule type" value="Genomic_DNA"/>
</dbReference>
<feature type="transmembrane region" description="Helical" evidence="1">
    <location>
        <begin position="12"/>
        <end position="33"/>
    </location>
</feature>
<dbReference type="GO" id="GO:0015833">
    <property type="term" value="P:peptide transport"/>
    <property type="evidence" value="ECO:0007669"/>
    <property type="project" value="TreeGrafter"/>
</dbReference>
<evidence type="ECO:0000259" key="2">
    <source>
        <dbReference type="Pfam" id="PF00496"/>
    </source>
</evidence>
<name>A0A068Z6T1_9GAMM</name>
<accession>A0A068Z6T1</accession>
<evidence type="ECO:0000256" key="1">
    <source>
        <dbReference type="SAM" id="Phobius"/>
    </source>
</evidence>
<proteinExistence type="predicted"/>
<dbReference type="Gene3D" id="3.10.105.10">
    <property type="entry name" value="Dipeptide-binding Protein, Domain 3"/>
    <property type="match status" value="1"/>
</dbReference>
<dbReference type="AlphaFoldDB" id="A0A068Z6T1"/>
<dbReference type="PANTHER" id="PTHR30290">
    <property type="entry name" value="PERIPLASMIC BINDING COMPONENT OF ABC TRANSPORTER"/>
    <property type="match status" value="1"/>
</dbReference>
<dbReference type="SUPFAM" id="SSF53850">
    <property type="entry name" value="Periplasmic binding protein-like II"/>
    <property type="match status" value="1"/>
</dbReference>
<keyword evidence="1" id="KW-0472">Membrane</keyword>
<dbReference type="GO" id="GO:1904680">
    <property type="term" value="F:peptide transmembrane transporter activity"/>
    <property type="evidence" value="ECO:0007669"/>
    <property type="project" value="TreeGrafter"/>
</dbReference>
<evidence type="ECO:0000313" key="4">
    <source>
        <dbReference type="Proteomes" id="UP000042738"/>
    </source>
</evidence>
<dbReference type="Proteomes" id="UP000042738">
    <property type="component" value="Chromosome"/>
</dbReference>
<dbReference type="STRING" id="138074.SYMBAF_160073"/>
<feature type="domain" description="Solute-binding protein family 5" evidence="2">
    <location>
        <begin position="89"/>
        <end position="401"/>
    </location>
</feature>